<dbReference type="Pfam" id="PF13403">
    <property type="entry name" value="Hint_2"/>
    <property type="match status" value="1"/>
</dbReference>
<dbReference type="InterPro" id="IPR028992">
    <property type="entry name" value="Hedgehog/Intein_dom"/>
</dbReference>
<sequence>MHNNIFISPARAPVCISSGALGDGLPHSDLFLTAEHGLIFDGLVINAGAMINGETIRTVSMAEMPEVFVYYHVETEDHDVILANGAPAETFIDYKERRSFDNYDEYLALFGEERSIEEMNMPRVSAARLLPPAIRARLNTRAAA</sequence>
<dbReference type="AlphaFoldDB" id="A0A9Q2RYL4"/>
<evidence type="ECO:0000313" key="2">
    <source>
        <dbReference type="EMBL" id="MBM2356364.1"/>
    </source>
</evidence>
<reference evidence="2" key="1">
    <citation type="submission" date="2021-01" db="EMBL/GenBank/DDBJ databases">
        <title>Diatom-associated Roseobacters Show Island Model of Population Structure.</title>
        <authorList>
            <person name="Qu L."/>
            <person name="Feng X."/>
            <person name="Chen Y."/>
            <person name="Li L."/>
            <person name="Wang X."/>
            <person name="Hu Z."/>
            <person name="Wang H."/>
            <person name="Luo H."/>
        </authorList>
    </citation>
    <scope>NUCLEOTIDE SEQUENCE</scope>
    <source>
        <strain evidence="2">SM26-45</strain>
    </source>
</reference>
<dbReference type="Proteomes" id="UP000809337">
    <property type="component" value="Unassembled WGS sequence"/>
</dbReference>
<evidence type="ECO:0000259" key="1">
    <source>
        <dbReference type="Pfam" id="PF13403"/>
    </source>
</evidence>
<comment type="caution">
    <text evidence="2">The sequence shown here is derived from an EMBL/GenBank/DDBJ whole genome shotgun (WGS) entry which is preliminary data.</text>
</comment>
<gene>
    <name evidence="2" type="ORF">JQX14_17550</name>
</gene>
<feature type="domain" description="Hedgehog/Intein (Hint)" evidence="1">
    <location>
        <begin position="8"/>
        <end position="93"/>
    </location>
</feature>
<organism evidence="2 3">
    <name type="scientific">Pseudosulfitobacter pseudonitzschiae</name>
    <dbReference type="NCBI Taxonomy" id="1402135"/>
    <lineage>
        <taxon>Bacteria</taxon>
        <taxon>Pseudomonadati</taxon>
        <taxon>Pseudomonadota</taxon>
        <taxon>Alphaproteobacteria</taxon>
        <taxon>Rhodobacterales</taxon>
        <taxon>Roseobacteraceae</taxon>
        <taxon>Pseudosulfitobacter</taxon>
    </lineage>
</organism>
<name>A0A9Q2RYL4_9RHOB</name>
<protein>
    <submittedName>
        <fullName evidence="2">Hint domain-containing protein</fullName>
    </submittedName>
</protein>
<evidence type="ECO:0000313" key="3">
    <source>
        <dbReference type="Proteomes" id="UP000809337"/>
    </source>
</evidence>
<dbReference type="RefSeq" id="WP_331000281.1">
    <property type="nucleotide sequence ID" value="NZ_JAJNGX010000014.1"/>
</dbReference>
<proteinExistence type="predicted"/>
<dbReference type="EMBL" id="JAFBWN010000014">
    <property type="protein sequence ID" value="MBM2356364.1"/>
    <property type="molecule type" value="Genomic_DNA"/>
</dbReference>
<accession>A0A9Q2RYL4</accession>